<keyword evidence="3" id="KW-1185">Reference proteome</keyword>
<name>A0A2P5GH42_9ENTR</name>
<accession>A0A2P5GH42</accession>
<evidence type="ECO:0000313" key="3">
    <source>
        <dbReference type="Proteomes" id="UP000237073"/>
    </source>
</evidence>
<evidence type="ECO:0000313" key="4">
    <source>
        <dbReference type="Proteomes" id="UP000247005"/>
    </source>
</evidence>
<proteinExistence type="predicted"/>
<dbReference type="AlphaFoldDB" id="A0A2P5GH42"/>
<evidence type="ECO:0000313" key="2">
    <source>
        <dbReference type="EMBL" id="POP41543.1"/>
    </source>
</evidence>
<dbReference type="Proteomes" id="UP000237073">
    <property type="component" value="Unassembled WGS sequence"/>
</dbReference>
<organism evidence="2 4">
    <name type="scientific">Superficieibacter electus</name>
    <dbReference type="NCBI Taxonomy" id="2022662"/>
    <lineage>
        <taxon>Bacteria</taxon>
        <taxon>Pseudomonadati</taxon>
        <taxon>Pseudomonadota</taxon>
        <taxon>Gammaproteobacteria</taxon>
        <taxon>Enterobacterales</taxon>
        <taxon>Enterobacteriaceae</taxon>
        <taxon>Superficieibacter</taxon>
    </lineage>
</organism>
<gene>
    <name evidence="2" type="ORF">CHU32_26620</name>
    <name evidence="1" type="ORF">CHU33_26705</name>
</gene>
<sequence length="65" mass="7729">MTVLTGEYSYAFCGNQERSCGFLFLYYSFILQNEMKNKSIKSTNYHTIMVIYFTTKNYSSHNRGW</sequence>
<dbReference type="EMBL" id="PQGE01000043">
    <property type="protein sequence ID" value="POP40549.1"/>
    <property type="molecule type" value="Genomic_DNA"/>
</dbReference>
<reference evidence="3 4" key="1">
    <citation type="submission" date="2018-01" db="EMBL/GenBank/DDBJ databases">
        <title>Superficieibacter electus gen. nov., sp. nov., an extended-spectrum beta-lactamase possessing member of the Enterobacteriaceae family, isolated from intensive care unit surfaces.</title>
        <authorList>
            <person name="Potter R.F."/>
            <person name="D'Souza A.W."/>
        </authorList>
    </citation>
    <scope>NUCLEOTIDE SEQUENCE [LARGE SCALE GENOMIC DNA]</scope>
    <source>
        <strain evidence="2 4">BP-1</strain>
        <strain evidence="1 3">BP-2</strain>
    </source>
</reference>
<evidence type="ECO:0000313" key="1">
    <source>
        <dbReference type="EMBL" id="POP40549.1"/>
    </source>
</evidence>
<dbReference type="Proteomes" id="UP000247005">
    <property type="component" value="Unassembled WGS sequence"/>
</dbReference>
<comment type="caution">
    <text evidence="2">The sequence shown here is derived from an EMBL/GenBank/DDBJ whole genome shotgun (WGS) entry which is preliminary data.</text>
</comment>
<dbReference type="EMBL" id="PQGD01000040">
    <property type="protein sequence ID" value="POP41543.1"/>
    <property type="molecule type" value="Genomic_DNA"/>
</dbReference>
<protein>
    <submittedName>
        <fullName evidence="2">Uncharacterized protein</fullName>
    </submittedName>
</protein>